<dbReference type="Proteomes" id="UP000682892">
    <property type="component" value="Unassembled WGS sequence"/>
</dbReference>
<evidence type="ECO:0000313" key="1">
    <source>
        <dbReference type="EMBL" id="EAT39102.1"/>
    </source>
</evidence>
<reference evidence="1" key="2">
    <citation type="journal article" date="2007" name="Science">
        <title>Genome sequence of Aedes aegypti, a major arbovirus vector.</title>
        <authorList>
            <person name="Nene V."/>
            <person name="Wortman J.R."/>
            <person name="Lawson D."/>
            <person name="Haas B."/>
            <person name="Kodira C."/>
            <person name="Tu Z.J."/>
            <person name="Loftus B."/>
            <person name="Xi Z."/>
            <person name="Megy K."/>
            <person name="Grabherr M."/>
            <person name="Ren Q."/>
            <person name="Zdobnov E.M."/>
            <person name="Lobo N.F."/>
            <person name="Campbell K.S."/>
            <person name="Brown S.E."/>
            <person name="Bonaldo M.F."/>
            <person name="Zhu J."/>
            <person name="Sinkins S.P."/>
            <person name="Hogenkamp D.G."/>
            <person name="Amedeo P."/>
            <person name="Arensburger P."/>
            <person name="Atkinson P.W."/>
            <person name="Bidwell S."/>
            <person name="Biedler J."/>
            <person name="Birney E."/>
            <person name="Bruggner R.V."/>
            <person name="Costas J."/>
            <person name="Coy M.R."/>
            <person name="Crabtree J."/>
            <person name="Crawford M."/>
            <person name="Debruyn B."/>
            <person name="Decaprio D."/>
            <person name="Eiglmeier K."/>
            <person name="Eisenstadt E."/>
            <person name="El-Dorry H."/>
            <person name="Gelbart W.M."/>
            <person name="Gomes S.L."/>
            <person name="Hammond M."/>
            <person name="Hannick L.I."/>
            <person name="Hogan J.R."/>
            <person name="Holmes M.H."/>
            <person name="Jaffe D."/>
            <person name="Johnston J.S."/>
            <person name="Kennedy R.C."/>
            <person name="Koo H."/>
            <person name="Kravitz S."/>
            <person name="Kriventseva E.V."/>
            <person name="Kulp D."/>
            <person name="Labutti K."/>
            <person name="Lee E."/>
            <person name="Li S."/>
            <person name="Lovin D.D."/>
            <person name="Mao C."/>
            <person name="Mauceli E."/>
            <person name="Menck C.F."/>
            <person name="Miller J.R."/>
            <person name="Montgomery P."/>
            <person name="Mori A."/>
            <person name="Nascimento A.L."/>
            <person name="Naveira H.F."/>
            <person name="Nusbaum C."/>
            <person name="O'leary S."/>
            <person name="Orvis J."/>
            <person name="Pertea M."/>
            <person name="Quesneville H."/>
            <person name="Reidenbach K.R."/>
            <person name="Rogers Y.H."/>
            <person name="Roth C.W."/>
            <person name="Schneider J.R."/>
            <person name="Schatz M."/>
            <person name="Shumway M."/>
            <person name="Stanke M."/>
            <person name="Stinson E.O."/>
            <person name="Tubio J.M."/>
            <person name="Vanzee J.P."/>
            <person name="Verjovski-Almeida S."/>
            <person name="Werner D."/>
            <person name="White O."/>
            <person name="Wyder S."/>
            <person name="Zeng Q."/>
            <person name="Zhao Q."/>
            <person name="Zhao Y."/>
            <person name="Hill C.A."/>
            <person name="Raikhel A.S."/>
            <person name="Soares M.B."/>
            <person name="Knudson D.L."/>
            <person name="Lee N.H."/>
            <person name="Galagan J."/>
            <person name="Salzberg S.L."/>
            <person name="Paulsen I.T."/>
            <person name="Dimopoulos G."/>
            <person name="Collins F.H."/>
            <person name="Birren B."/>
            <person name="Fraser-Liggett C.M."/>
            <person name="Severson D.W."/>
        </authorList>
    </citation>
    <scope>NUCLEOTIDE SEQUENCE [LARGE SCALE GENOMIC DNA]</scope>
    <source>
        <strain evidence="1">Liverpool</strain>
    </source>
</reference>
<accession>Q16WY6</accession>
<name>Q16WY6_AEDAE</name>
<organism evidence="1 2">
    <name type="scientific">Aedes aegypti</name>
    <name type="common">Yellowfever mosquito</name>
    <name type="synonym">Culex aegypti</name>
    <dbReference type="NCBI Taxonomy" id="7159"/>
    <lineage>
        <taxon>Eukaryota</taxon>
        <taxon>Metazoa</taxon>
        <taxon>Ecdysozoa</taxon>
        <taxon>Arthropoda</taxon>
        <taxon>Hexapoda</taxon>
        <taxon>Insecta</taxon>
        <taxon>Pterygota</taxon>
        <taxon>Neoptera</taxon>
        <taxon>Endopterygota</taxon>
        <taxon>Diptera</taxon>
        <taxon>Nematocera</taxon>
        <taxon>Culicoidea</taxon>
        <taxon>Culicidae</taxon>
        <taxon>Culicinae</taxon>
        <taxon>Aedini</taxon>
        <taxon>Aedes</taxon>
        <taxon>Stegomyia</taxon>
    </lineage>
</organism>
<proteinExistence type="predicted"/>
<evidence type="ECO:0000313" key="2">
    <source>
        <dbReference type="Proteomes" id="UP000682892"/>
    </source>
</evidence>
<sequence>MDVRINSAFEQRNNWIRYQYADVGMPPVNRALGRFNTSPMSTCLGMPSSETRTIVVAADPYYKSI</sequence>
<reference evidence="1" key="1">
    <citation type="submission" date="2005-10" db="EMBL/GenBank/DDBJ databases">
        <authorList>
            <person name="Loftus B.J."/>
            <person name="Nene V.M."/>
            <person name="Hannick L.I."/>
            <person name="Bidwell S."/>
            <person name="Haas B."/>
            <person name="Amedeo P."/>
            <person name="Orvis J."/>
            <person name="Wortman J.R."/>
            <person name="White O.R."/>
            <person name="Salzberg S."/>
            <person name="Shumway M."/>
            <person name="Koo H."/>
            <person name="Zhao Y."/>
            <person name="Holmes M."/>
            <person name="Miller J."/>
            <person name="Schatz M."/>
            <person name="Pop M."/>
            <person name="Pai G."/>
            <person name="Utterback T."/>
            <person name="Rogers Y.-H."/>
            <person name="Kravitz S."/>
            <person name="Fraser C.M."/>
        </authorList>
    </citation>
    <scope>NUCLEOTIDE SEQUENCE</scope>
    <source>
        <strain evidence="1">Liverpool</strain>
    </source>
</reference>
<reference evidence="1" key="3">
    <citation type="submission" date="2012-09" db="EMBL/GenBank/DDBJ databases">
        <authorList>
            <consortium name="VectorBase"/>
        </authorList>
    </citation>
    <scope>NUCLEOTIDE SEQUENCE</scope>
    <source>
        <strain evidence="1">Liverpool</strain>
    </source>
</reference>
<dbReference type="AlphaFoldDB" id="Q16WY6"/>
<dbReference type="HOGENOM" id="CLU_2851533_0_0_1"/>
<dbReference type="EMBL" id="CH477551">
    <property type="protein sequence ID" value="EAT39102.1"/>
    <property type="molecule type" value="Genomic_DNA"/>
</dbReference>
<protein>
    <submittedName>
        <fullName evidence="1">AAEL009065-PA</fullName>
    </submittedName>
</protein>
<gene>
    <name evidence="1" type="ORF">AaeL_AAEL009065</name>
</gene>
<dbReference type="PaxDb" id="7159-AAEL009065-PA"/>